<dbReference type="InterPro" id="IPR011991">
    <property type="entry name" value="ArsR-like_HTH"/>
</dbReference>
<name>A0ABT4Z9S9_HALEZ</name>
<dbReference type="InterPro" id="IPR036388">
    <property type="entry name" value="WH-like_DNA-bd_sf"/>
</dbReference>
<keyword evidence="2" id="KW-1185">Reference proteome</keyword>
<dbReference type="CDD" id="cd00090">
    <property type="entry name" value="HTH_ARSR"/>
    <property type="match status" value="1"/>
</dbReference>
<dbReference type="RefSeq" id="WP_271970688.1">
    <property type="nucleotide sequence ID" value="NZ_JAQLUK010000078.1"/>
</dbReference>
<protein>
    <submittedName>
        <fullName evidence="1">Helix-turn-helix domain-containing protein</fullName>
    </submittedName>
</protein>
<evidence type="ECO:0000313" key="2">
    <source>
        <dbReference type="Proteomes" id="UP001210528"/>
    </source>
</evidence>
<dbReference type="EMBL" id="JAQLUK010000078">
    <property type="protein sequence ID" value="MDB2294280.1"/>
    <property type="molecule type" value="Genomic_DNA"/>
</dbReference>
<dbReference type="Proteomes" id="UP001210528">
    <property type="component" value="Unassembled WGS sequence"/>
</dbReference>
<gene>
    <name evidence="1" type="ORF">PM085_18885</name>
</gene>
<dbReference type="InterPro" id="IPR036390">
    <property type="entry name" value="WH_DNA-bd_sf"/>
</dbReference>
<evidence type="ECO:0000313" key="1">
    <source>
        <dbReference type="EMBL" id="MDB2294280.1"/>
    </source>
</evidence>
<accession>A0ABT4Z9S9</accession>
<reference evidence="1 2" key="1">
    <citation type="submission" date="2023-01" db="EMBL/GenBank/DDBJ databases">
        <title>Halorubrum ezzemoulense from Santa Pola, Spain.</title>
        <authorList>
            <person name="Feng Y."/>
            <person name="Louyakis A.S."/>
            <person name="Gogarten J.P."/>
        </authorList>
    </citation>
    <scope>NUCLEOTIDE SEQUENCE [LARGE SCALE GENOMIC DNA]</scope>
    <source>
        <strain evidence="1 2">AMM015</strain>
    </source>
</reference>
<sequence length="132" mass="15277">MSDPEPSEFERYIDEHGWKVSTGEYDYEDLSPPEWFTELDREICVLLGHGFIFTPSLIAKNIERPRSSVSRRLNTLEAGGIVDKVERGHYKLTEEGYARLLQKVETEGPEGERNWYTVKIPSPEKIQESSEE</sequence>
<dbReference type="Gene3D" id="1.10.10.10">
    <property type="entry name" value="Winged helix-like DNA-binding domain superfamily/Winged helix DNA-binding domain"/>
    <property type="match status" value="1"/>
</dbReference>
<organism evidence="1 2">
    <name type="scientific">Halorubrum ezzemoulense</name>
    <name type="common">Halorubrum chaoviator</name>
    <dbReference type="NCBI Taxonomy" id="337243"/>
    <lineage>
        <taxon>Archaea</taxon>
        <taxon>Methanobacteriati</taxon>
        <taxon>Methanobacteriota</taxon>
        <taxon>Stenosarchaea group</taxon>
        <taxon>Halobacteria</taxon>
        <taxon>Halobacteriales</taxon>
        <taxon>Haloferacaceae</taxon>
        <taxon>Halorubrum</taxon>
    </lineage>
</organism>
<dbReference type="SUPFAM" id="SSF46785">
    <property type="entry name" value="Winged helix' DNA-binding domain"/>
    <property type="match status" value="1"/>
</dbReference>
<comment type="caution">
    <text evidence="1">The sequence shown here is derived from an EMBL/GenBank/DDBJ whole genome shotgun (WGS) entry which is preliminary data.</text>
</comment>
<proteinExistence type="predicted"/>